<reference evidence="2" key="2">
    <citation type="submission" date="2020-11" db="EMBL/GenBank/DDBJ databases">
        <authorList>
            <person name="McCartney M.A."/>
            <person name="Auch B."/>
            <person name="Kono T."/>
            <person name="Mallez S."/>
            <person name="Becker A."/>
            <person name="Gohl D.M."/>
            <person name="Silverstein K.A.T."/>
            <person name="Koren S."/>
            <person name="Bechman K.B."/>
            <person name="Herman A."/>
            <person name="Abrahante J.E."/>
            <person name="Garbe J."/>
        </authorList>
    </citation>
    <scope>NUCLEOTIDE SEQUENCE</scope>
    <source>
        <strain evidence="2">Duluth1</strain>
        <tissue evidence="2">Whole animal</tissue>
    </source>
</reference>
<sequence length="387" mass="37986">MDPNLVANMMAGHMRTAQETAEWRARGFNSDQIDDIMAEPPHMRPMEAARQSAQSTFMSAMLGGAAHAGNVAYGGAAGADPNRHGTAGAQGGAYAAGLAAGMMNPIGNGANGGFSNGAGANTHAGSVAPGGEMGAWLGMNLFGGSGATGGADTAGLAAGMTSHMEPGRHFVPGNSGGLSNGAGTNTHAGSVAPGGDMGAWLGMNPFGGPGATGGADTAGLAAGMMSHMEPERHFVPGGSTSGALSNGAGAVVQSGSGAQGSPAGAGHDLLGGIGATGRADSTVLAAGMMNPTGSGSSFLPGMDANLMATMMAGHMRTAQETAEWRARGFNSDQIDDIMAEPPHMRPMEAARQSAQSTFMSAMLGGTVGAQNAGPGGLNMYQPNPQQG</sequence>
<organism evidence="2 3">
    <name type="scientific">Dreissena polymorpha</name>
    <name type="common">Zebra mussel</name>
    <name type="synonym">Mytilus polymorpha</name>
    <dbReference type="NCBI Taxonomy" id="45954"/>
    <lineage>
        <taxon>Eukaryota</taxon>
        <taxon>Metazoa</taxon>
        <taxon>Spiralia</taxon>
        <taxon>Lophotrochozoa</taxon>
        <taxon>Mollusca</taxon>
        <taxon>Bivalvia</taxon>
        <taxon>Autobranchia</taxon>
        <taxon>Heteroconchia</taxon>
        <taxon>Euheterodonta</taxon>
        <taxon>Imparidentia</taxon>
        <taxon>Neoheterodontei</taxon>
        <taxon>Myida</taxon>
        <taxon>Dreissenoidea</taxon>
        <taxon>Dreissenidae</taxon>
        <taxon>Dreissena</taxon>
    </lineage>
</organism>
<dbReference type="Proteomes" id="UP000828390">
    <property type="component" value="Unassembled WGS sequence"/>
</dbReference>
<protein>
    <submittedName>
        <fullName evidence="2">Uncharacterized protein</fullName>
    </submittedName>
</protein>
<accession>A0A9D4MI29</accession>
<dbReference type="AlphaFoldDB" id="A0A9D4MI29"/>
<evidence type="ECO:0000313" key="2">
    <source>
        <dbReference type="EMBL" id="KAH3875712.1"/>
    </source>
</evidence>
<comment type="caution">
    <text evidence="2">The sequence shown here is derived from an EMBL/GenBank/DDBJ whole genome shotgun (WGS) entry which is preliminary data.</text>
</comment>
<keyword evidence="3" id="KW-1185">Reference proteome</keyword>
<gene>
    <name evidence="2" type="ORF">DPMN_038988</name>
</gene>
<evidence type="ECO:0000313" key="3">
    <source>
        <dbReference type="Proteomes" id="UP000828390"/>
    </source>
</evidence>
<feature type="compositionally biased region" description="Low complexity" evidence="1">
    <location>
        <begin position="247"/>
        <end position="264"/>
    </location>
</feature>
<reference evidence="2" key="1">
    <citation type="journal article" date="2019" name="bioRxiv">
        <title>The Genome of the Zebra Mussel, Dreissena polymorpha: A Resource for Invasive Species Research.</title>
        <authorList>
            <person name="McCartney M.A."/>
            <person name="Auch B."/>
            <person name="Kono T."/>
            <person name="Mallez S."/>
            <person name="Zhang Y."/>
            <person name="Obille A."/>
            <person name="Becker A."/>
            <person name="Abrahante J.E."/>
            <person name="Garbe J."/>
            <person name="Badalamenti J.P."/>
            <person name="Herman A."/>
            <person name="Mangelson H."/>
            <person name="Liachko I."/>
            <person name="Sullivan S."/>
            <person name="Sone E.D."/>
            <person name="Koren S."/>
            <person name="Silverstein K.A.T."/>
            <person name="Beckman K.B."/>
            <person name="Gohl D.M."/>
        </authorList>
    </citation>
    <scope>NUCLEOTIDE SEQUENCE</scope>
    <source>
        <strain evidence="2">Duluth1</strain>
        <tissue evidence="2">Whole animal</tissue>
    </source>
</reference>
<dbReference type="EMBL" id="JAIWYP010000002">
    <property type="protein sequence ID" value="KAH3875712.1"/>
    <property type="molecule type" value="Genomic_DNA"/>
</dbReference>
<feature type="region of interest" description="Disordered" evidence="1">
    <location>
        <begin position="241"/>
        <end position="264"/>
    </location>
</feature>
<proteinExistence type="predicted"/>
<evidence type="ECO:0000256" key="1">
    <source>
        <dbReference type="SAM" id="MobiDB-lite"/>
    </source>
</evidence>
<name>A0A9D4MI29_DREPO</name>